<sequence length="572" mass="64426">MTHPFEIPDILCLICEEALPSDLARLLSTSHLFFNCAVPVVWRSLPESAPMILTRLLPNADTYLERNLDATLAEVQSTINRRSITRTIQPLGGGPYAPYVKQLARHRRNRQSNIIWDRLLRLVDRRPILPNLEVLKFSLGIPSSFTVQDPASYLSAYLSPTLVEIDHARNTRLPVGPKSLSDFALSLAQQCPYIHTLKLSDVTRFSIMDPVESALLADSLSRFHNLRILGLGPVALDPKVLTAISSLPSLEELILDEAPDIWELPGLETNYSHLHGGFSTLRRLGISSRFRLPATPTWGIVPLVQRLTSISVRVHSNVTQLELCAFVRDICQCSPLITSLSLDCTSSTNYVALLAPDLIETLGRLALQRLRLQGEQYYGSSSHWNIERFALAFPGLDYLRLYSYYFTFEDLTFIAKHMPKLQQLSMGVKIFTVWPSTEEVSLLAPAPSPSRLHFHLRIFDGSDGWDVKEVFDELPNQKSETIVAYLHALWPGGVICEAYHRPRKGGRPGYTDQINAALRKLRELDGHGNQAEAIPPKYIRKRAMPWLEGFSRVFIPTLSQYNSCYPPPQLIS</sequence>
<dbReference type="InterPro" id="IPR032675">
    <property type="entry name" value="LRR_dom_sf"/>
</dbReference>
<dbReference type="SUPFAM" id="SSF52047">
    <property type="entry name" value="RNI-like"/>
    <property type="match status" value="1"/>
</dbReference>
<organism evidence="1 2">
    <name type="scientific">Rhizoctonia solani</name>
    <dbReference type="NCBI Taxonomy" id="456999"/>
    <lineage>
        <taxon>Eukaryota</taxon>
        <taxon>Fungi</taxon>
        <taxon>Dikarya</taxon>
        <taxon>Basidiomycota</taxon>
        <taxon>Agaricomycotina</taxon>
        <taxon>Agaricomycetes</taxon>
        <taxon>Cantharellales</taxon>
        <taxon>Ceratobasidiaceae</taxon>
        <taxon>Rhizoctonia</taxon>
    </lineage>
</organism>
<dbReference type="Proteomes" id="UP000663888">
    <property type="component" value="Unassembled WGS sequence"/>
</dbReference>
<evidence type="ECO:0000313" key="1">
    <source>
        <dbReference type="EMBL" id="CAE6485911.1"/>
    </source>
</evidence>
<gene>
    <name evidence="1" type="ORF">RDB_LOCUS131684</name>
</gene>
<reference evidence="1" key="1">
    <citation type="submission" date="2021-01" db="EMBL/GenBank/DDBJ databases">
        <authorList>
            <person name="Kaushik A."/>
        </authorList>
    </citation>
    <scope>NUCLEOTIDE SEQUENCE</scope>
    <source>
        <strain evidence="1">AG4-R118</strain>
    </source>
</reference>
<proteinExistence type="predicted"/>
<name>A0A8H3H6D9_9AGAM</name>
<dbReference type="AlphaFoldDB" id="A0A8H3H6D9"/>
<protein>
    <recommendedName>
        <fullName evidence="3">F-box domain-containing protein</fullName>
    </recommendedName>
</protein>
<dbReference type="Gene3D" id="3.80.10.10">
    <property type="entry name" value="Ribonuclease Inhibitor"/>
    <property type="match status" value="1"/>
</dbReference>
<comment type="caution">
    <text evidence="1">The sequence shown here is derived from an EMBL/GenBank/DDBJ whole genome shotgun (WGS) entry which is preliminary data.</text>
</comment>
<evidence type="ECO:0008006" key="3">
    <source>
        <dbReference type="Google" id="ProtNLM"/>
    </source>
</evidence>
<evidence type="ECO:0000313" key="2">
    <source>
        <dbReference type="Proteomes" id="UP000663888"/>
    </source>
</evidence>
<dbReference type="EMBL" id="CAJMWX010001384">
    <property type="protein sequence ID" value="CAE6485911.1"/>
    <property type="molecule type" value="Genomic_DNA"/>
</dbReference>
<accession>A0A8H3H6D9</accession>